<dbReference type="SUPFAM" id="SSF56112">
    <property type="entry name" value="Protein kinase-like (PK-like)"/>
    <property type="match status" value="1"/>
</dbReference>
<dbReference type="Proteomes" id="UP000327157">
    <property type="component" value="Unassembled WGS sequence"/>
</dbReference>
<comment type="caution">
    <text evidence="1">The sequence shown here is derived from an EMBL/GenBank/DDBJ whole genome shotgun (WGS) entry which is preliminary data.</text>
</comment>
<gene>
    <name evidence="1" type="ORF">D8674_039345</name>
</gene>
<protein>
    <recommendedName>
        <fullName evidence="3">Protein kinase domain-containing protein</fullName>
    </recommendedName>
</protein>
<name>A0A5N5H2U2_9ROSA</name>
<accession>A0A5N5H2U2</accession>
<reference evidence="1 2" key="2">
    <citation type="submission" date="2019-11" db="EMBL/GenBank/DDBJ databases">
        <title>A de novo genome assembly of a pear dwarfing rootstock.</title>
        <authorList>
            <person name="Wang F."/>
            <person name="Wang J."/>
            <person name="Li S."/>
            <person name="Zhang Y."/>
            <person name="Fang M."/>
            <person name="Ma L."/>
            <person name="Zhao Y."/>
            <person name="Jiang S."/>
        </authorList>
    </citation>
    <scope>NUCLEOTIDE SEQUENCE [LARGE SCALE GENOMIC DNA]</scope>
    <source>
        <strain evidence="1">S2</strain>
        <tissue evidence="1">Leaf</tissue>
    </source>
</reference>
<evidence type="ECO:0000313" key="1">
    <source>
        <dbReference type="EMBL" id="KAB2620402.1"/>
    </source>
</evidence>
<dbReference type="OrthoDB" id="531008at2759"/>
<evidence type="ECO:0000313" key="2">
    <source>
        <dbReference type="Proteomes" id="UP000327157"/>
    </source>
</evidence>
<organism evidence="1 2">
    <name type="scientific">Pyrus ussuriensis x Pyrus communis</name>
    <dbReference type="NCBI Taxonomy" id="2448454"/>
    <lineage>
        <taxon>Eukaryota</taxon>
        <taxon>Viridiplantae</taxon>
        <taxon>Streptophyta</taxon>
        <taxon>Embryophyta</taxon>
        <taxon>Tracheophyta</taxon>
        <taxon>Spermatophyta</taxon>
        <taxon>Magnoliopsida</taxon>
        <taxon>eudicotyledons</taxon>
        <taxon>Gunneridae</taxon>
        <taxon>Pentapetalae</taxon>
        <taxon>rosids</taxon>
        <taxon>fabids</taxon>
        <taxon>Rosales</taxon>
        <taxon>Rosaceae</taxon>
        <taxon>Amygdaloideae</taxon>
        <taxon>Maleae</taxon>
        <taxon>Pyrus</taxon>
    </lineage>
</organism>
<evidence type="ECO:0008006" key="3">
    <source>
        <dbReference type="Google" id="ProtNLM"/>
    </source>
</evidence>
<reference evidence="1 2" key="1">
    <citation type="submission" date="2019-09" db="EMBL/GenBank/DDBJ databases">
        <authorList>
            <person name="Ou C."/>
        </authorList>
    </citation>
    <scope>NUCLEOTIDE SEQUENCE [LARGE SCALE GENOMIC DNA]</scope>
    <source>
        <strain evidence="1">S2</strain>
        <tissue evidence="1">Leaf</tissue>
    </source>
</reference>
<dbReference type="AlphaFoldDB" id="A0A5N5H2U2"/>
<keyword evidence="2" id="KW-1185">Reference proteome</keyword>
<proteinExistence type="predicted"/>
<dbReference type="InterPro" id="IPR011009">
    <property type="entry name" value="Kinase-like_dom_sf"/>
</dbReference>
<dbReference type="EMBL" id="SMOL01000332">
    <property type="protein sequence ID" value="KAB2620402.1"/>
    <property type="molecule type" value="Genomic_DNA"/>
</dbReference>
<sequence length="99" mass="10964">MRESRGSRPVDLRLEQSNGASQDKFVRVIQNSVGANLAVDVWSLGCIVLDMATTKTTWSQYKGSPSGKFVHPCGVEHYLSDSINALRNCYGDKQLFTLL</sequence>